<accession>A0A9P5H0G7</accession>
<dbReference type="Proteomes" id="UP000722485">
    <property type="component" value="Unassembled WGS sequence"/>
</dbReference>
<evidence type="ECO:0000313" key="4">
    <source>
        <dbReference type="Proteomes" id="UP000722485"/>
    </source>
</evidence>
<protein>
    <submittedName>
        <fullName evidence="3">Uncharacterized protein</fullName>
    </submittedName>
</protein>
<proteinExistence type="predicted"/>
<dbReference type="EMBL" id="JAANBB010000979">
    <property type="protein sequence ID" value="KAF7531496.1"/>
    <property type="molecule type" value="Genomic_DNA"/>
</dbReference>
<keyword evidence="4" id="KW-1185">Reference proteome</keyword>
<gene>
    <name evidence="3" type="ORF">G7Z17_g13724</name>
</gene>
<keyword evidence="2" id="KW-0732">Signal</keyword>
<evidence type="ECO:0000313" key="3">
    <source>
        <dbReference type="EMBL" id="KAF7531496.1"/>
    </source>
</evidence>
<name>A0A9P5H0G7_9HYPO</name>
<feature type="signal peptide" evidence="2">
    <location>
        <begin position="1"/>
        <end position="18"/>
    </location>
</feature>
<evidence type="ECO:0000256" key="2">
    <source>
        <dbReference type="SAM" id="SignalP"/>
    </source>
</evidence>
<comment type="caution">
    <text evidence="3">The sequence shown here is derived from an EMBL/GenBank/DDBJ whole genome shotgun (WGS) entry which is preliminary data.</text>
</comment>
<dbReference type="AlphaFoldDB" id="A0A9P5H0G7"/>
<feature type="region of interest" description="Disordered" evidence="1">
    <location>
        <begin position="153"/>
        <end position="175"/>
    </location>
</feature>
<feature type="chain" id="PRO_5040267026" evidence="2">
    <location>
        <begin position="19"/>
        <end position="175"/>
    </location>
</feature>
<evidence type="ECO:0000256" key="1">
    <source>
        <dbReference type="SAM" id="MobiDB-lite"/>
    </source>
</evidence>
<reference evidence="3" key="1">
    <citation type="submission" date="2020-03" db="EMBL/GenBank/DDBJ databases">
        <title>Draft Genome Sequence of Cylindrodendrum hubeiense.</title>
        <authorList>
            <person name="Buettner E."/>
            <person name="Kellner H."/>
        </authorList>
    </citation>
    <scope>NUCLEOTIDE SEQUENCE</scope>
    <source>
        <strain evidence="3">IHI 201604</strain>
    </source>
</reference>
<organism evidence="3 4">
    <name type="scientific">Cylindrodendrum hubeiense</name>
    <dbReference type="NCBI Taxonomy" id="595255"/>
    <lineage>
        <taxon>Eukaryota</taxon>
        <taxon>Fungi</taxon>
        <taxon>Dikarya</taxon>
        <taxon>Ascomycota</taxon>
        <taxon>Pezizomycotina</taxon>
        <taxon>Sordariomycetes</taxon>
        <taxon>Hypocreomycetidae</taxon>
        <taxon>Hypocreales</taxon>
        <taxon>Nectriaceae</taxon>
        <taxon>Cylindrodendrum</taxon>
    </lineage>
</organism>
<sequence>MGLLGLLGLICPFPAGVGVRGHAKQPGKQGPGSDGRKAISEDRRQSLASCVLRLPLCSSAPLLLPAACTCGEVRAWVDFGFGFGYGLGDLRRASVSRSRQLLHVPLPMGFHPPMPPPLQYIPRPLLQEGKPPPPPSTLSPEILEVAPNLRWDGSARPGFQDSWILASPKGPSPPR</sequence>
<feature type="region of interest" description="Disordered" evidence="1">
    <location>
        <begin position="122"/>
        <end position="141"/>
    </location>
</feature>